<feature type="transmembrane region" description="Helical" evidence="1">
    <location>
        <begin position="21"/>
        <end position="41"/>
    </location>
</feature>
<feature type="transmembrane region" description="Helical" evidence="1">
    <location>
        <begin position="517"/>
        <end position="537"/>
    </location>
</feature>
<feature type="transmembrane region" description="Helical" evidence="1">
    <location>
        <begin position="232"/>
        <end position="252"/>
    </location>
</feature>
<reference evidence="2" key="2">
    <citation type="journal article" date="2021" name="Microbiome">
        <title>Successional dynamics and alternative stable states in a saline activated sludge microbial community over 9 years.</title>
        <authorList>
            <person name="Wang Y."/>
            <person name="Ye J."/>
            <person name="Ju F."/>
            <person name="Liu L."/>
            <person name="Boyd J.A."/>
            <person name="Deng Y."/>
            <person name="Parks D.H."/>
            <person name="Jiang X."/>
            <person name="Yin X."/>
            <person name="Woodcroft B.J."/>
            <person name="Tyson G.W."/>
            <person name="Hugenholtz P."/>
            <person name="Polz M.F."/>
            <person name="Zhang T."/>
        </authorList>
    </citation>
    <scope>NUCLEOTIDE SEQUENCE</scope>
    <source>
        <strain evidence="2">HKST-UBA10</strain>
    </source>
</reference>
<protein>
    <submittedName>
        <fullName evidence="2">Uncharacterized protein</fullName>
    </submittedName>
</protein>
<reference evidence="2" key="1">
    <citation type="submission" date="2020-04" db="EMBL/GenBank/DDBJ databases">
        <authorList>
            <person name="Zhang T."/>
        </authorList>
    </citation>
    <scope>NUCLEOTIDE SEQUENCE</scope>
    <source>
        <strain evidence="2">HKST-UBA10</strain>
    </source>
</reference>
<keyword evidence="1" id="KW-1133">Transmembrane helix</keyword>
<feature type="transmembrane region" description="Helical" evidence="1">
    <location>
        <begin position="77"/>
        <end position="95"/>
    </location>
</feature>
<evidence type="ECO:0000256" key="1">
    <source>
        <dbReference type="SAM" id="Phobius"/>
    </source>
</evidence>
<feature type="transmembrane region" description="Helical" evidence="1">
    <location>
        <begin position="413"/>
        <end position="438"/>
    </location>
</feature>
<sequence>MKRIIQILILKNKLRIYRYKLSFAKFLNLFRRAFFLIKLALSSLKNPGKLFNEFLQFLSYFNKENLVLASKRLNLKAAGFIAIVMILVAGGWMFGNVSNRIEAQTAAGNTATTIASDNSPCDSGVGTWVGCNGDEGWLPAIAQTGVRTIFGITKDSSTEVNGEVVSQREDGVLDVVAGLWVETYNKPVSGTLYIEDSLEKINLVPKAYAQQQKTGVDSLRPILPLWETTRDITLSFIAAIIVLIGFLVLIGARMGGAMITITSALPRVLIVVVLILFSYPIVGLMLDFAEVGNSFITTTFLGDLTVDGAGVTNIRPITNGSTDPLSIQGNSYLYYDKLDSTKGAVNIFSLMQQLNRTDEIKNSVSDIIDEILNSVNSGGNAISATGSKLVSYVVQFIFGLALLGAIFKTFFGLLSAFVGIVLKTIIAPIQLLIIAVPSSGASVSAWLKGLLADILVFPATYALLVIAAVIMGDVLQAPIAPIWQIEHNLVSSPDAQFGAFPLPLGNFQGTTTSNSGITLNIFSAFIAFGILLFLPSIPGLIKNALKTTDITAGATQQVGGSLKGVASKIPIVGGFVR</sequence>
<keyword evidence="1" id="KW-0812">Transmembrane</keyword>
<accession>A0A955L2U6</accession>
<proteinExistence type="predicted"/>
<organism evidence="2 3">
    <name type="scientific">Candidatus Dojkabacteria bacterium</name>
    <dbReference type="NCBI Taxonomy" id="2099670"/>
    <lineage>
        <taxon>Bacteria</taxon>
        <taxon>Candidatus Dojkabacteria</taxon>
    </lineage>
</organism>
<feature type="transmembrane region" description="Helical" evidence="1">
    <location>
        <begin position="450"/>
        <end position="471"/>
    </location>
</feature>
<comment type="caution">
    <text evidence="2">The sequence shown here is derived from an EMBL/GenBank/DDBJ whole genome shotgun (WGS) entry which is preliminary data.</text>
</comment>
<dbReference type="AlphaFoldDB" id="A0A955L2U6"/>
<name>A0A955L2U6_9BACT</name>
<evidence type="ECO:0000313" key="2">
    <source>
        <dbReference type="EMBL" id="MCA9381842.1"/>
    </source>
</evidence>
<dbReference type="Proteomes" id="UP000782843">
    <property type="component" value="Unassembled WGS sequence"/>
</dbReference>
<feature type="transmembrane region" description="Helical" evidence="1">
    <location>
        <begin position="264"/>
        <end position="286"/>
    </location>
</feature>
<dbReference type="EMBL" id="JAGQLG010000011">
    <property type="protein sequence ID" value="MCA9381842.1"/>
    <property type="molecule type" value="Genomic_DNA"/>
</dbReference>
<keyword evidence="1" id="KW-0472">Membrane</keyword>
<gene>
    <name evidence="2" type="ORF">KC660_00345</name>
</gene>
<evidence type="ECO:0000313" key="3">
    <source>
        <dbReference type="Proteomes" id="UP000782843"/>
    </source>
</evidence>